<protein>
    <submittedName>
        <fullName evidence="1">Uncharacterized protein</fullName>
    </submittedName>
</protein>
<organism evidence="1 2">
    <name type="scientific">Perca fluviatilis</name>
    <name type="common">European perch</name>
    <dbReference type="NCBI Taxonomy" id="8168"/>
    <lineage>
        <taxon>Eukaryota</taxon>
        <taxon>Metazoa</taxon>
        <taxon>Chordata</taxon>
        <taxon>Craniata</taxon>
        <taxon>Vertebrata</taxon>
        <taxon>Euteleostomi</taxon>
        <taxon>Actinopterygii</taxon>
        <taxon>Neopterygii</taxon>
        <taxon>Teleostei</taxon>
        <taxon>Neoteleostei</taxon>
        <taxon>Acanthomorphata</taxon>
        <taxon>Eupercaria</taxon>
        <taxon>Perciformes</taxon>
        <taxon>Percoidei</taxon>
        <taxon>Percidae</taxon>
        <taxon>Percinae</taxon>
        <taxon>Perca</taxon>
    </lineage>
</organism>
<accession>A0A6A5EZ00</accession>
<proteinExistence type="predicted"/>
<name>A0A6A5EZ00_PERFL</name>
<evidence type="ECO:0000313" key="1">
    <source>
        <dbReference type="EMBL" id="KAF1386010.1"/>
    </source>
</evidence>
<dbReference type="EMBL" id="VHII01000009">
    <property type="protein sequence ID" value="KAF1386010.1"/>
    <property type="molecule type" value="Genomic_DNA"/>
</dbReference>
<dbReference type="Proteomes" id="UP000465112">
    <property type="component" value="Chromosome 9"/>
</dbReference>
<gene>
    <name evidence="1" type="ORF">PFLUV_G00113710</name>
</gene>
<sequence>MFDSFFFFSVSPQVTSFLSEAQFSAESPETLDPLFKFHETIAKNAVWTRQRCEGRSGNARLSLTKQGLFHLSP</sequence>
<comment type="caution">
    <text evidence="1">The sequence shown here is derived from an EMBL/GenBank/DDBJ whole genome shotgun (WGS) entry which is preliminary data.</text>
</comment>
<reference evidence="1 2" key="1">
    <citation type="submission" date="2019-06" db="EMBL/GenBank/DDBJ databases">
        <title>A chromosome-scale genome assembly of the European perch, Perca fluviatilis.</title>
        <authorList>
            <person name="Roques C."/>
            <person name="Zahm M."/>
            <person name="Cabau C."/>
            <person name="Klopp C."/>
            <person name="Bouchez O."/>
            <person name="Donnadieu C."/>
            <person name="Kuhl H."/>
            <person name="Gislard M."/>
            <person name="Guendouz S."/>
            <person name="Journot L."/>
            <person name="Haffray P."/>
            <person name="Bestin A."/>
            <person name="Morvezen R."/>
            <person name="Feron R."/>
            <person name="Wen M."/>
            <person name="Jouanno E."/>
            <person name="Herpin A."/>
            <person name="Schartl M."/>
            <person name="Postlethwait J."/>
            <person name="Schaerlinger B."/>
            <person name="Chardard D."/>
            <person name="Lecocq T."/>
            <person name="Poncet C."/>
            <person name="Jaffrelo L."/>
            <person name="Lampietro C."/>
            <person name="Guiguen Y."/>
        </authorList>
    </citation>
    <scope>NUCLEOTIDE SEQUENCE [LARGE SCALE GENOMIC DNA]</scope>
    <source>
        <tissue evidence="1">Blood</tissue>
    </source>
</reference>
<keyword evidence="2" id="KW-1185">Reference proteome</keyword>
<dbReference type="AlphaFoldDB" id="A0A6A5EZ00"/>
<evidence type="ECO:0000313" key="2">
    <source>
        <dbReference type="Proteomes" id="UP000465112"/>
    </source>
</evidence>